<dbReference type="RefSeq" id="WP_227198439.1">
    <property type="nucleotide sequence ID" value="NZ_CP083685.1"/>
</dbReference>
<dbReference type="AlphaFoldDB" id="A0A174HU49"/>
<dbReference type="Proteomes" id="UP001162960">
    <property type="component" value="Chromosome"/>
</dbReference>
<evidence type="ECO:0000313" key="4">
    <source>
        <dbReference type="Proteomes" id="UP000095576"/>
    </source>
</evidence>
<dbReference type="GO" id="GO:0005975">
    <property type="term" value="P:carbohydrate metabolic process"/>
    <property type="evidence" value="ECO:0007669"/>
    <property type="project" value="UniProtKB-ARBA"/>
</dbReference>
<dbReference type="SUPFAM" id="SSF49899">
    <property type="entry name" value="Concanavalin A-like lectins/glucanases"/>
    <property type="match status" value="3"/>
</dbReference>
<dbReference type="EMBL" id="CZAP01000001">
    <property type="protein sequence ID" value="CUO77126.1"/>
    <property type="molecule type" value="Genomic_DNA"/>
</dbReference>
<protein>
    <submittedName>
        <fullName evidence="3">LamG domain-containing protein</fullName>
    </submittedName>
    <submittedName>
        <fullName evidence="2">Uncharacterized conserved protein</fullName>
    </submittedName>
</protein>
<keyword evidence="1" id="KW-0732">Signal</keyword>
<reference evidence="3" key="2">
    <citation type="submission" date="2021-06" db="EMBL/GenBank/DDBJ databases">
        <title>Interrogation of the integrated mobile genetic elements in gut-associated Bacteroides with a consensus prediction approach.</title>
        <authorList>
            <person name="Campbell D.E."/>
            <person name="Leigh J.R."/>
            <person name="Kim T."/>
            <person name="England W."/>
            <person name="Whitaker R.J."/>
            <person name="Degnan P.H."/>
        </authorList>
    </citation>
    <scope>NUCLEOTIDE SEQUENCE</scope>
    <source>
        <strain evidence="3">VPI-3443</strain>
    </source>
</reference>
<sequence>MKTRKWPLLLMAILTVLSMSSCQDWGEADPPAGNQKLPAKPDTSAKLIAEFTFDEDFNSTATEGETPVSGEGFAYSADQEIPEIVQDDERESGVMHANGGYLRIPNPLIGADIQTGVSFSFFVKSTKTDHTGALISFSDGTNKLYFTANAFLSYTGTGGYLDVNDPEVSVTNAMPYGTWHYVALTFTEKGYAIYIDGTKKYDTNNHASISSGKTRAVSVGDFDYSNMIDLLSSATYIYLGYGSDTETAEAYYDDLKIWTNTFSDSDAQGPNIGGGIHVPDPVYKATFETTTGLQIIGGGSFVTDDNSAFGTVFKNIPGGMRQNYLLLPEDVMSHSAETKEMSIGMWVNAKDAGISSTYMWSPLFSAHGQAPGIAGTANTDNWPMFALYVRGTLQLNNAGWCNFDDAQNVNGTNALYHDATDWLADHGWHYYTVTLTATSAKVYMDGELKNEWQVAGTGDNNTIEGAFIYGANYKYITLGGNQAFDWGDPDPGFMFDDFAVYNKELSPEQIKQIMEDKTLALPTPVYINTFEEGAGDAKIVGSGKIVSVEDKGFGQIFQNVAGSKGTNYLMLPQDALSHSVESQEVSISVWVNAKNAGASDDYRYSPLFTAYGNEPSAGSENIWPLFVLQSRGLAQINCNGWTDFTAAQNEKGVNTVYCSEYAADGIVCEEDWLKDHEWHLYTAVLTSTTCKIYIDGEVANSWTVSGSGDGNTISGIFTNGADLKYISLGGNQAWTWADPDPGFMFDDIAIYNKALTIDEIQAIMKKKKN</sequence>
<evidence type="ECO:0000256" key="1">
    <source>
        <dbReference type="SAM" id="SignalP"/>
    </source>
</evidence>
<dbReference type="Gene3D" id="2.60.120.200">
    <property type="match status" value="3"/>
</dbReference>
<proteinExistence type="predicted"/>
<evidence type="ECO:0000313" key="2">
    <source>
        <dbReference type="EMBL" id="CUO77126.1"/>
    </source>
</evidence>
<dbReference type="Pfam" id="PF13385">
    <property type="entry name" value="Laminin_G_3"/>
    <property type="match status" value="3"/>
</dbReference>
<dbReference type="GO" id="GO:0004553">
    <property type="term" value="F:hydrolase activity, hydrolyzing O-glycosyl compounds"/>
    <property type="evidence" value="ECO:0007669"/>
    <property type="project" value="UniProtKB-ARBA"/>
</dbReference>
<feature type="signal peptide" evidence="1">
    <location>
        <begin position="1"/>
        <end position="23"/>
    </location>
</feature>
<feature type="chain" id="PRO_5008023716" evidence="1">
    <location>
        <begin position="24"/>
        <end position="769"/>
    </location>
</feature>
<accession>A0A174HU49</accession>
<dbReference type="InterPro" id="IPR013320">
    <property type="entry name" value="ConA-like_dom_sf"/>
</dbReference>
<reference evidence="2 4" key="1">
    <citation type="submission" date="2015-09" db="EMBL/GenBank/DDBJ databases">
        <authorList>
            <consortium name="Pathogen Informatics"/>
        </authorList>
    </citation>
    <scope>NUCLEOTIDE SEQUENCE [LARGE SCALE GENOMIC DNA]</scope>
    <source>
        <strain evidence="2 4">2789STDY5834899</strain>
    </source>
</reference>
<organism evidence="2 4">
    <name type="scientific">Bacteroides thetaiotaomicron</name>
    <dbReference type="NCBI Taxonomy" id="818"/>
    <lineage>
        <taxon>Bacteria</taxon>
        <taxon>Pseudomonadati</taxon>
        <taxon>Bacteroidota</taxon>
        <taxon>Bacteroidia</taxon>
        <taxon>Bacteroidales</taxon>
        <taxon>Bacteroidaceae</taxon>
        <taxon>Bacteroides</taxon>
    </lineage>
</organism>
<dbReference type="EMBL" id="CP083685">
    <property type="protein sequence ID" value="UYU92724.1"/>
    <property type="molecule type" value="Genomic_DNA"/>
</dbReference>
<gene>
    <name evidence="2" type="ORF">ERS852511_00006</name>
    <name evidence="3" type="ORF">KQP74_08840</name>
</gene>
<dbReference type="PROSITE" id="PS51257">
    <property type="entry name" value="PROKAR_LIPOPROTEIN"/>
    <property type="match status" value="1"/>
</dbReference>
<name>A0A174HU49_BACT4</name>
<evidence type="ECO:0000313" key="3">
    <source>
        <dbReference type="EMBL" id="UYU92724.1"/>
    </source>
</evidence>
<dbReference type="Proteomes" id="UP000095576">
    <property type="component" value="Unassembled WGS sequence"/>
</dbReference>